<organism evidence="2 3">
    <name type="scientific">Elysia marginata</name>
    <dbReference type="NCBI Taxonomy" id="1093978"/>
    <lineage>
        <taxon>Eukaryota</taxon>
        <taxon>Metazoa</taxon>
        <taxon>Spiralia</taxon>
        <taxon>Lophotrochozoa</taxon>
        <taxon>Mollusca</taxon>
        <taxon>Gastropoda</taxon>
        <taxon>Heterobranchia</taxon>
        <taxon>Euthyneura</taxon>
        <taxon>Panpulmonata</taxon>
        <taxon>Sacoglossa</taxon>
        <taxon>Placobranchoidea</taxon>
        <taxon>Plakobranchidae</taxon>
        <taxon>Elysia</taxon>
    </lineage>
</organism>
<evidence type="ECO:0000313" key="3">
    <source>
        <dbReference type="Proteomes" id="UP000762676"/>
    </source>
</evidence>
<feature type="transmembrane region" description="Helical" evidence="1">
    <location>
        <begin position="56"/>
        <end position="76"/>
    </location>
</feature>
<evidence type="ECO:0000313" key="2">
    <source>
        <dbReference type="EMBL" id="GFR99790.1"/>
    </source>
</evidence>
<keyword evidence="1" id="KW-0472">Membrane</keyword>
<accession>A0AAV4HQQ6</accession>
<dbReference type="AlphaFoldDB" id="A0AAV4HQQ6"/>
<evidence type="ECO:0000256" key="1">
    <source>
        <dbReference type="SAM" id="Phobius"/>
    </source>
</evidence>
<evidence type="ECO:0008006" key="4">
    <source>
        <dbReference type="Google" id="ProtNLM"/>
    </source>
</evidence>
<keyword evidence="1" id="KW-1133">Transmembrane helix</keyword>
<name>A0AAV4HQQ6_9GAST</name>
<comment type="caution">
    <text evidence="2">The sequence shown here is derived from an EMBL/GenBank/DDBJ whole genome shotgun (WGS) entry which is preliminary data.</text>
</comment>
<dbReference type="Proteomes" id="UP000762676">
    <property type="component" value="Unassembled WGS sequence"/>
</dbReference>
<dbReference type="EMBL" id="BMAT01009157">
    <property type="protein sequence ID" value="GFR99790.1"/>
    <property type="molecule type" value="Genomic_DNA"/>
</dbReference>
<reference evidence="2 3" key="1">
    <citation type="journal article" date="2021" name="Elife">
        <title>Chloroplast acquisition without the gene transfer in kleptoplastic sea slugs, Plakobranchus ocellatus.</title>
        <authorList>
            <person name="Maeda T."/>
            <person name="Takahashi S."/>
            <person name="Yoshida T."/>
            <person name="Shimamura S."/>
            <person name="Takaki Y."/>
            <person name="Nagai Y."/>
            <person name="Toyoda A."/>
            <person name="Suzuki Y."/>
            <person name="Arimoto A."/>
            <person name="Ishii H."/>
            <person name="Satoh N."/>
            <person name="Nishiyama T."/>
            <person name="Hasebe M."/>
            <person name="Maruyama T."/>
            <person name="Minagawa J."/>
            <person name="Obokata J."/>
            <person name="Shigenobu S."/>
        </authorList>
    </citation>
    <scope>NUCLEOTIDE SEQUENCE [LARGE SCALE GENOMIC DNA]</scope>
</reference>
<proteinExistence type="predicted"/>
<sequence>MSRCSDLTNNDDHRRSSLSVTVAPKHWSDACNCERRLLTKMFSDVVHLSHSRFHNFHNFILPVAIFVFFFSVCVAADDDAEVSIGDVYDDGGDCYNDDFATHVDDNDDNEDDKI</sequence>
<keyword evidence="3" id="KW-1185">Reference proteome</keyword>
<gene>
    <name evidence="2" type="ORF">ElyMa_004537100</name>
</gene>
<protein>
    <recommendedName>
        <fullName evidence="4">Transmembrane protein</fullName>
    </recommendedName>
</protein>
<keyword evidence="1" id="KW-0812">Transmembrane</keyword>